<dbReference type="PANTHER" id="PTHR11538:SF41">
    <property type="entry name" value="PHENYLALANINE--TRNA LIGASE, MITOCHONDRIAL"/>
    <property type="match status" value="1"/>
</dbReference>
<keyword evidence="5 13" id="KW-0436">Ligase</keyword>
<dbReference type="SUPFAM" id="SSF55681">
    <property type="entry name" value="Class II aaRS and biotin synthetases"/>
    <property type="match status" value="1"/>
</dbReference>
<keyword evidence="4 13" id="KW-0963">Cytoplasm</keyword>
<dbReference type="EC" id="6.1.1.20" evidence="13"/>
<evidence type="ECO:0000256" key="5">
    <source>
        <dbReference type="ARBA" id="ARBA00022598"/>
    </source>
</evidence>
<evidence type="ECO:0000256" key="8">
    <source>
        <dbReference type="ARBA" id="ARBA00022840"/>
    </source>
</evidence>
<evidence type="ECO:0000313" key="16">
    <source>
        <dbReference type="Proteomes" id="UP000663859"/>
    </source>
</evidence>
<evidence type="ECO:0000313" key="15">
    <source>
        <dbReference type="EMBL" id="CAF0700889.1"/>
    </source>
</evidence>
<evidence type="ECO:0000256" key="13">
    <source>
        <dbReference type="HAMAP-Rule" id="MF_00281"/>
    </source>
</evidence>
<evidence type="ECO:0000256" key="4">
    <source>
        <dbReference type="ARBA" id="ARBA00022490"/>
    </source>
</evidence>
<evidence type="ECO:0000259" key="14">
    <source>
        <dbReference type="PROSITE" id="PS50862"/>
    </source>
</evidence>
<sequence length="355" mass="40515">MEKIVQPGALAEVEQLEREILSSIAQASTPEELEGVRIRYLARKGSLSQLLDRIGQFPKEIRPEIGRKANALKERAWAAFEDRKKELKARAQATLLDPTLPGRPVVSGSLHPILELRARIVQIFRTLGFALADGPEVETEYYNFDALNTPPDHPARTEQDTFYLADQELALEWDQGQPKKGRLLLRPQTSPVQVRVMQSHKPPIRVIAPGRCYRRDEIDATHHIAFFQVEGLVVDEGISVCELKGTLEVFFRELLGKDLEFRFRPHYFPFTEPSFEVDARRPGRMFHGKEWLELCGCGMVHPKVLQGVGLDPERYQGFAFGFGIDRFAMILCEVPDLRFFTENDVRLLQRLSPVV</sequence>
<dbReference type="Gene3D" id="3.30.930.10">
    <property type="entry name" value="Bira Bifunctional Protein, Domain 2"/>
    <property type="match status" value="1"/>
</dbReference>
<dbReference type="InterPro" id="IPR004188">
    <property type="entry name" value="Phe-tRNA_ligase_II_N"/>
</dbReference>
<keyword evidence="16" id="KW-1185">Reference proteome</keyword>
<keyword evidence="11 13" id="KW-0030">Aminoacyl-tRNA synthetase</keyword>
<keyword evidence="9 13" id="KW-0460">Magnesium</keyword>
<comment type="subcellular location">
    <subcellularLocation>
        <location evidence="1 13">Cytoplasm</location>
    </subcellularLocation>
</comment>
<dbReference type="GO" id="GO:0000287">
    <property type="term" value="F:magnesium ion binding"/>
    <property type="evidence" value="ECO:0007669"/>
    <property type="project" value="UniProtKB-UniRule"/>
</dbReference>
<dbReference type="SUPFAM" id="SSF46589">
    <property type="entry name" value="tRNA-binding arm"/>
    <property type="match status" value="1"/>
</dbReference>
<dbReference type="GO" id="GO:0005737">
    <property type="term" value="C:cytoplasm"/>
    <property type="evidence" value="ECO:0007669"/>
    <property type="project" value="UniProtKB-SubCell"/>
</dbReference>
<evidence type="ECO:0000256" key="3">
    <source>
        <dbReference type="ARBA" id="ARBA00011209"/>
    </source>
</evidence>
<evidence type="ECO:0000256" key="2">
    <source>
        <dbReference type="ARBA" id="ARBA00010207"/>
    </source>
</evidence>
<proteinExistence type="inferred from homology"/>
<keyword evidence="10 13" id="KW-0648">Protein biosynthesis</keyword>
<dbReference type="InterPro" id="IPR006195">
    <property type="entry name" value="aa-tRNA-synth_II"/>
</dbReference>
<gene>
    <name evidence="13 15" type="primary">pheS</name>
    <name evidence="15" type="ORF">MPNT_40067</name>
</gene>
<comment type="caution">
    <text evidence="15">The sequence shown here is derived from an EMBL/GenBank/DDBJ whole genome shotgun (WGS) entry which is preliminary data.</text>
</comment>
<name>A0A8J2FT84_9BACT</name>
<comment type="similarity">
    <text evidence="2 13">Belongs to the class-II aminoacyl-tRNA synthetase family. Phe-tRNA synthetase alpha subunit type 1 subfamily.</text>
</comment>
<dbReference type="GO" id="GO:0006432">
    <property type="term" value="P:phenylalanyl-tRNA aminoacylation"/>
    <property type="evidence" value="ECO:0007669"/>
    <property type="project" value="UniProtKB-UniRule"/>
</dbReference>
<dbReference type="GO" id="GO:0004826">
    <property type="term" value="F:phenylalanine-tRNA ligase activity"/>
    <property type="evidence" value="ECO:0007669"/>
    <property type="project" value="UniProtKB-UniRule"/>
</dbReference>
<protein>
    <recommendedName>
        <fullName evidence="13">Phenylalanine--tRNA ligase alpha subunit</fullName>
        <ecNumber evidence="13">6.1.1.20</ecNumber>
    </recommendedName>
    <alternativeName>
        <fullName evidence="13">Phenylalanyl-tRNA synthetase alpha subunit</fullName>
        <shortName evidence="13">PheRS</shortName>
    </alternativeName>
</protein>
<dbReference type="Pfam" id="PF01409">
    <property type="entry name" value="tRNA-synt_2d"/>
    <property type="match status" value="1"/>
</dbReference>
<feature type="domain" description="Aminoacyl-transfer RNA synthetases class-II family profile" evidence="14">
    <location>
        <begin position="115"/>
        <end position="353"/>
    </location>
</feature>
<accession>A0A8J2FT84</accession>
<dbReference type="CDD" id="cd00496">
    <property type="entry name" value="PheRS_alpha_core"/>
    <property type="match status" value="1"/>
</dbReference>
<comment type="cofactor">
    <cofactor evidence="13">
        <name>Mg(2+)</name>
        <dbReference type="ChEBI" id="CHEBI:18420"/>
    </cofactor>
    <text evidence="13">Binds 2 magnesium ions per tetramer.</text>
</comment>
<keyword evidence="6 13" id="KW-0479">Metal-binding</keyword>
<evidence type="ECO:0000256" key="10">
    <source>
        <dbReference type="ARBA" id="ARBA00022917"/>
    </source>
</evidence>
<keyword evidence="7 13" id="KW-0547">Nucleotide-binding</keyword>
<evidence type="ECO:0000256" key="7">
    <source>
        <dbReference type="ARBA" id="ARBA00022741"/>
    </source>
</evidence>
<comment type="subunit">
    <text evidence="3 13">Tetramer of two alpha and two beta subunits.</text>
</comment>
<evidence type="ECO:0000256" key="1">
    <source>
        <dbReference type="ARBA" id="ARBA00004496"/>
    </source>
</evidence>
<dbReference type="EMBL" id="CAJNOB010000034">
    <property type="protein sequence ID" value="CAF0700889.1"/>
    <property type="molecule type" value="Genomic_DNA"/>
</dbReference>
<evidence type="ECO:0000256" key="9">
    <source>
        <dbReference type="ARBA" id="ARBA00022842"/>
    </source>
</evidence>
<dbReference type="RefSeq" id="WP_174582196.1">
    <property type="nucleotide sequence ID" value="NZ_CAJNOB010000034.1"/>
</dbReference>
<dbReference type="Pfam" id="PF02912">
    <property type="entry name" value="Phe_tRNA-synt_N"/>
    <property type="match status" value="1"/>
</dbReference>
<evidence type="ECO:0000256" key="11">
    <source>
        <dbReference type="ARBA" id="ARBA00023146"/>
    </source>
</evidence>
<dbReference type="PROSITE" id="PS50862">
    <property type="entry name" value="AA_TRNA_LIGASE_II"/>
    <property type="match status" value="1"/>
</dbReference>
<organism evidence="15 16">
    <name type="scientific">Candidatus Methylacidithermus pantelleriae</name>
    <dbReference type="NCBI Taxonomy" id="2744239"/>
    <lineage>
        <taxon>Bacteria</taxon>
        <taxon>Pseudomonadati</taxon>
        <taxon>Verrucomicrobiota</taxon>
        <taxon>Methylacidiphilae</taxon>
        <taxon>Methylacidiphilales</taxon>
        <taxon>Methylacidiphilaceae</taxon>
        <taxon>Candidatus Methylacidithermus</taxon>
    </lineage>
</organism>
<dbReference type="PANTHER" id="PTHR11538">
    <property type="entry name" value="PHENYLALANYL-TRNA SYNTHETASE"/>
    <property type="match status" value="1"/>
</dbReference>
<dbReference type="InterPro" id="IPR002319">
    <property type="entry name" value="Phenylalanyl-tRNA_Synthase"/>
</dbReference>
<dbReference type="HAMAP" id="MF_00281">
    <property type="entry name" value="Phe_tRNA_synth_alpha1"/>
    <property type="match status" value="1"/>
</dbReference>
<dbReference type="InterPro" id="IPR004529">
    <property type="entry name" value="Phe-tRNA-synth_IIc_asu"/>
</dbReference>
<dbReference type="InterPro" id="IPR045864">
    <property type="entry name" value="aa-tRNA-synth_II/BPL/LPL"/>
</dbReference>
<evidence type="ECO:0000256" key="6">
    <source>
        <dbReference type="ARBA" id="ARBA00022723"/>
    </source>
</evidence>
<reference evidence="15" key="1">
    <citation type="submission" date="2021-02" db="EMBL/GenBank/DDBJ databases">
        <authorList>
            <person name="Cremers G."/>
            <person name="Picone N."/>
        </authorList>
    </citation>
    <scope>NUCLEOTIDE SEQUENCE</scope>
    <source>
        <strain evidence="15">PQ17</strain>
    </source>
</reference>
<dbReference type="InterPro" id="IPR022911">
    <property type="entry name" value="Phe_tRNA_ligase_alpha1_bac"/>
</dbReference>
<dbReference type="Proteomes" id="UP000663859">
    <property type="component" value="Unassembled WGS sequence"/>
</dbReference>
<dbReference type="AlphaFoldDB" id="A0A8J2FT84"/>
<dbReference type="NCBIfam" id="TIGR00468">
    <property type="entry name" value="pheS"/>
    <property type="match status" value="1"/>
</dbReference>
<dbReference type="GO" id="GO:0000049">
    <property type="term" value="F:tRNA binding"/>
    <property type="evidence" value="ECO:0007669"/>
    <property type="project" value="InterPro"/>
</dbReference>
<comment type="catalytic activity">
    <reaction evidence="12 13">
        <text>tRNA(Phe) + L-phenylalanine + ATP = L-phenylalanyl-tRNA(Phe) + AMP + diphosphate + H(+)</text>
        <dbReference type="Rhea" id="RHEA:19413"/>
        <dbReference type="Rhea" id="RHEA-COMP:9668"/>
        <dbReference type="Rhea" id="RHEA-COMP:9699"/>
        <dbReference type="ChEBI" id="CHEBI:15378"/>
        <dbReference type="ChEBI" id="CHEBI:30616"/>
        <dbReference type="ChEBI" id="CHEBI:33019"/>
        <dbReference type="ChEBI" id="CHEBI:58095"/>
        <dbReference type="ChEBI" id="CHEBI:78442"/>
        <dbReference type="ChEBI" id="CHEBI:78531"/>
        <dbReference type="ChEBI" id="CHEBI:456215"/>
        <dbReference type="EC" id="6.1.1.20"/>
    </reaction>
</comment>
<dbReference type="InterPro" id="IPR010978">
    <property type="entry name" value="tRNA-bd_arm"/>
</dbReference>
<feature type="binding site" evidence="13">
    <location>
        <position position="272"/>
    </location>
    <ligand>
        <name>Mg(2+)</name>
        <dbReference type="ChEBI" id="CHEBI:18420"/>
        <note>shared with beta subunit</note>
    </ligand>
</feature>
<evidence type="ECO:0000256" key="12">
    <source>
        <dbReference type="ARBA" id="ARBA00049255"/>
    </source>
</evidence>
<keyword evidence="8 13" id="KW-0067">ATP-binding</keyword>
<dbReference type="GO" id="GO:0005524">
    <property type="term" value="F:ATP binding"/>
    <property type="evidence" value="ECO:0007669"/>
    <property type="project" value="UniProtKB-UniRule"/>
</dbReference>